<sequence>MKKKREHLTRQVPVESHNQKPMISFILHNAAIRKAFIKKKWVVANGIDDEEALLRQNKNPNDYMSQIAHVALKAILDSPLNKYGLIGAIYVKIADGALFEVKPHVRIPRTLPRFSGLMLELLQKSRIRTNDTNETLMSVIQEPITRHLPANSRISRNSGKLVDLLDYVNAAREDVHLVFMVGISTSEEINQQQLDDTISGGVSGNLIGEECLTSSFLNTSTHDDSILITFQ</sequence>
<keyword evidence="5" id="KW-0808">Transferase</keyword>
<keyword evidence="4" id="KW-0694">RNA-binding</keyword>
<keyword evidence="5" id="KW-0489">Methyltransferase</keyword>
<reference evidence="5" key="1">
    <citation type="submission" date="2020-06" db="EMBL/GenBank/DDBJ databases">
        <authorList>
            <person name="Li T."/>
            <person name="Hu X."/>
            <person name="Zhang T."/>
            <person name="Song X."/>
            <person name="Zhang H."/>
            <person name="Dai N."/>
            <person name="Sheng W."/>
            <person name="Hou X."/>
            <person name="Wei L."/>
        </authorList>
    </citation>
    <scope>NUCLEOTIDE SEQUENCE</scope>
    <source>
        <strain evidence="5">G01</strain>
        <tissue evidence="5">Leaf</tissue>
    </source>
</reference>
<organism evidence="5">
    <name type="scientific">Sesamum angustifolium</name>
    <dbReference type="NCBI Taxonomy" id="2727405"/>
    <lineage>
        <taxon>Eukaryota</taxon>
        <taxon>Viridiplantae</taxon>
        <taxon>Streptophyta</taxon>
        <taxon>Embryophyta</taxon>
        <taxon>Tracheophyta</taxon>
        <taxon>Spermatophyta</taxon>
        <taxon>Magnoliopsida</taxon>
        <taxon>eudicotyledons</taxon>
        <taxon>Gunneridae</taxon>
        <taxon>Pentapetalae</taxon>
        <taxon>asterids</taxon>
        <taxon>lamiids</taxon>
        <taxon>Lamiales</taxon>
        <taxon>Pedaliaceae</taxon>
        <taxon>Sesamum</taxon>
    </lineage>
</organism>
<evidence type="ECO:0000256" key="4">
    <source>
        <dbReference type="ARBA" id="ARBA00022884"/>
    </source>
</evidence>
<evidence type="ECO:0000256" key="3">
    <source>
        <dbReference type="ARBA" id="ARBA00022730"/>
    </source>
</evidence>
<dbReference type="Pfam" id="PF03587">
    <property type="entry name" value="EMG1"/>
    <property type="match status" value="1"/>
</dbReference>
<proteinExistence type="inferred from homology"/>
<protein>
    <submittedName>
        <fullName evidence="5">Ribosomal RNA small subunit methyltransferase NEP1</fullName>
    </submittedName>
</protein>
<dbReference type="GO" id="GO:0032040">
    <property type="term" value="C:small-subunit processome"/>
    <property type="evidence" value="ECO:0007669"/>
    <property type="project" value="TreeGrafter"/>
</dbReference>
<dbReference type="EMBL" id="JACGWK010000006">
    <property type="protein sequence ID" value="KAL0348078.1"/>
    <property type="molecule type" value="Genomic_DNA"/>
</dbReference>
<keyword evidence="2" id="KW-0690">Ribosome biogenesis</keyword>
<comment type="similarity">
    <text evidence="1">Belongs to the class IV-like SAM-binding methyltransferase superfamily. RNA methyltransferase NEP1 family.</text>
</comment>
<evidence type="ECO:0000256" key="1">
    <source>
        <dbReference type="ARBA" id="ARBA00008115"/>
    </source>
</evidence>
<gene>
    <name evidence="5" type="ORF">Sangu_1035600</name>
</gene>
<dbReference type="PANTHER" id="PTHR12636:SF13">
    <property type="entry name" value="RIBOSOMAL RNA SMALL SUBUNIT METHYLTRANSFERASE NEP1-LIKE"/>
    <property type="match status" value="1"/>
</dbReference>
<dbReference type="GO" id="GO:0070475">
    <property type="term" value="P:rRNA base methylation"/>
    <property type="evidence" value="ECO:0007669"/>
    <property type="project" value="InterPro"/>
</dbReference>
<dbReference type="PANTHER" id="PTHR12636">
    <property type="entry name" value="NEP1/MRA1"/>
    <property type="match status" value="1"/>
</dbReference>
<evidence type="ECO:0000256" key="2">
    <source>
        <dbReference type="ARBA" id="ARBA00022517"/>
    </source>
</evidence>
<dbReference type="GO" id="GO:0070037">
    <property type="term" value="F:rRNA (pseudouridine) methyltransferase activity"/>
    <property type="evidence" value="ECO:0007669"/>
    <property type="project" value="InterPro"/>
</dbReference>
<dbReference type="InterPro" id="IPR029028">
    <property type="entry name" value="Alpha/beta_knot_MTases"/>
</dbReference>
<dbReference type="Gene3D" id="3.40.1280.10">
    <property type="match status" value="1"/>
</dbReference>
<dbReference type="SUPFAM" id="SSF75217">
    <property type="entry name" value="alpha/beta knot"/>
    <property type="match status" value="1"/>
</dbReference>
<keyword evidence="3" id="KW-0699">rRNA-binding</keyword>
<dbReference type="AlphaFoldDB" id="A0AAW2NXT3"/>
<dbReference type="InterPro" id="IPR005304">
    <property type="entry name" value="Rbsml_bgen_MeTrfase_EMG1/NEP1"/>
</dbReference>
<accession>A0AAW2NXT3</accession>
<dbReference type="GO" id="GO:0019843">
    <property type="term" value="F:rRNA binding"/>
    <property type="evidence" value="ECO:0007669"/>
    <property type="project" value="UniProtKB-KW"/>
</dbReference>
<dbReference type="InterPro" id="IPR029026">
    <property type="entry name" value="tRNA_m1G_MTases_N"/>
</dbReference>
<reference evidence="5" key="2">
    <citation type="journal article" date="2024" name="Plant">
        <title>Genomic evolution and insights into agronomic trait innovations of Sesamum species.</title>
        <authorList>
            <person name="Miao H."/>
            <person name="Wang L."/>
            <person name="Qu L."/>
            <person name="Liu H."/>
            <person name="Sun Y."/>
            <person name="Le M."/>
            <person name="Wang Q."/>
            <person name="Wei S."/>
            <person name="Zheng Y."/>
            <person name="Lin W."/>
            <person name="Duan Y."/>
            <person name="Cao H."/>
            <person name="Xiong S."/>
            <person name="Wang X."/>
            <person name="Wei L."/>
            <person name="Li C."/>
            <person name="Ma Q."/>
            <person name="Ju M."/>
            <person name="Zhao R."/>
            <person name="Li G."/>
            <person name="Mu C."/>
            <person name="Tian Q."/>
            <person name="Mei H."/>
            <person name="Zhang T."/>
            <person name="Gao T."/>
            <person name="Zhang H."/>
        </authorList>
    </citation>
    <scope>NUCLEOTIDE SEQUENCE</scope>
    <source>
        <strain evidence="5">G01</strain>
    </source>
</reference>
<name>A0AAW2NXT3_9LAMI</name>
<comment type="caution">
    <text evidence="5">The sequence shown here is derived from an EMBL/GenBank/DDBJ whole genome shotgun (WGS) entry which is preliminary data.</text>
</comment>
<evidence type="ECO:0000313" key="5">
    <source>
        <dbReference type="EMBL" id="KAL0348078.1"/>
    </source>
</evidence>